<dbReference type="OrthoDB" id="1920326at2759"/>
<sequence>MSRQLCAVAHNPRLIGCPQLAPLRLPARLLGNYSAWLLKNPLAPGTADGRRNAQTRPKEEPRLFQIGGSHRPWRANAEAASPPQDVSDDDVMDMMTSSYVPSESNNTGRGQTSEDSAHSAVPPPLNNVPTYPGTPHSEAWARVVQPPSIGEGDSVASSAITHTTSTDPLPQDGGEFPGGDDSPRSLKGVDKLMAELKEQLEQERSARLAAEQALRAMLNFAPKTESREAKETPRDDYRDGMKERWEVAPNFGADLETDAPYVRVTQRRVINTKPRPTPWKPASPPSPSPSPPTFASPSTRPSPSPTPSPAPPPSASISARSPIPPSPSPATSDDPFTNQQILTSPPPLSDASDSLVPEIIQRLEARGLHPHLSKPYNIFVFETSQSAEVFMEVIEQVNGPKGLIRTIGVDTETPSRPPWSHAAGGPPSMLQIAFAEGLVGLFMIYRMCRDTERHTSNSVNPAKFPRRLRAFLTKTSIVKTGVAVDAVDGDKLEKYYNIKMSNTFPLEEGGKAIGIPVSLKSLASSYCGWDLQKGGGNHKWESSVAEIGEKSVLYAAHDALAGLRVFRRMVRAPEPDGQAVQLAVEASLWTRDRKRSAFDRIPGESAKAYRKRVTKAPARAPVVDARHPWSTHETKRPAAETPVPLQRTMVAAKPAPAEVVSPPLTRKEEVRRKVELAAHASKTKKEETKMRAAQDKAARKAHKRQVAEAALAAFAQQKKVRRMATEAATAAQAKKPQATTPVAAAPPKMIERRVGGWDWLNDSKKSSPAQPPLLSTPAKPAPSAAAKNANEVDNTSTPHAAFWWADRASLERAAPSIPPSKPAKASPTAPSKKATEADGKSTERHKRMQQLYLEVSAELEDSPAADVGPANLRAAAREGATRIFAGDNRTDVVAAIVGRLNASKPVGASRESEISEPAPTNRGVYPLRSLTAYNPQTPQTSTNPLPTTVITKTPTSSKRVAVPQLPASDRHNLYRDVHTDLSKVPKLASDQTLLLAAVRDKVEWEERNPRENPIQEPHLEPSPKVIDAITKALKSKPLKMSTATASIVAFLNTTHGVRFTDPSPAELRMLALSLLTELQPAEPLRQLKLALGPLQRKIHVHSLKLRAKDPAGTSYNDALKAALDEFGMEHKKDKVSCLLVQELMWERLAVKDEEAFAEEA</sequence>
<dbReference type="InterPro" id="IPR036397">
    <property type="entry name" value="RNaseH_sf"/>
</dbReference>
<dbReference type="PANTHER" id="PTHR48125">
    <property type="entry name" value="LP07818P1"/>
    <property type="match status" value="1"/>
</dbReference>
<evidence type="ECO:0000313" key="3">
    <source>
        <dbReference type="EMBL" id="RKO92472.1"/>
    </source>
</evidence>
<feature type="region of interest" description="Disordered" evidence="1">
    <location>
        <begin position="813"/>
        <end position="845"/>
    </location>
</feature>
<feature type="region of interest" description="Disordered" evidence="1">
    <location>
        <begin position="934"/>
        <end position="960"/>
    </location>
</feature>
<feature type="compositionally biased region" description="Polar residues" evidence="1">
    <location>
        <begin position="334"/>
        <end position="343"/>
    </location>
</feature>
<dbReference type="Proteomes" id="UP000269721">
    <property type="component" value="Unassembled WGS sequence"/>
</dbReference>
<evidence type="ECO:0000259" key="2">
    <source>
        <dbReference type="Pfam" id="PF01612"/>
    </source>
</evidence>
<keyword evidence="4" id="KW-1185">Reference proteome</keyword>
<feature type="compositionally biased region" description="Polar residues" evidence="1">
    <location>
        <begin position="101"/>
        <end position="114"/>
    </location>
</feature>
<feature type="compositionally biased region" description="Basic and acidic residues" evidence="1">
    <location>
        <begin position="833"/>
        <end position="842"/>
    </location>
</feature>
<proteinExistence type="predicted"/>
<feature type="compositionally biased region" description="Low complexity" evidence="1">
    <location>
        <begin position="822"/>
        <end position="832"/>
    </location>
</feature>
<name>A0A4P9WJD2_9FUNG</name>
<accession>A0A4P9WJD2</accession>
<evidence type="ECO:0000256" key="1">
    <source>
        <dbReference type="SAM" id="MobiDB-lite"/>
    </source>
</evidence>
<dbReference type="PANTHER" id="PTHR48125:SF12">
    <property type="entry name" value="AT HOOK TRANSCRIPTION FACTOR FAMILY-RELATED"/>
    <property type="match status" value="1"/>
</dbReference>
<feature type="region of interest" description="Disordered" evidence="1">
    <location>
        <begin position="70"/>
        <end position="188"/>
    </location>
</feature>
<reference evidence="4" key="1">
    <citation type="journal article" date="2018" name="Nat. Microbiol.">
        <title>Leveraging single-cell genomics to expand the fungal tree of life.</title>
        <authorList>
            <person name="Ahrendt S.R."/>
            <person name="Quandt C.A."/>
            <person name="Ciobanu D."/>
            <person name="Clum A."/>
            <person name="Salamov A."/>
            <person name="Andreopoulos B."/>
            <person name="Cheng J.F."/>
            <person name="Woyke T."/>
            <person name="Pelin A."/>
            <person name="Henrissat B."/>
            <person name="Reynolds N.K."/>
            <person name="Benny G.L."/>
            <person name="Smith M.E."/>
            <person name="James T.Y."/>
            <person name="Grigoriev I.V."/>
        </authorList>
    </citation>
    <scope>NUCLEOTIDE SEQUENCE [LARGE SCALE GENOMIC DNA]</scope>
</reference>
<dbReference type="InterPro" id="IPR012337">
    <property type="entry name" value="RNaseH-like_sf"/>
</dbReference>
<feature type="compositionally biased region" description="Low complexity" evidence="1">
    <location>
        <begin position="772"/>
        <end position="789"/>
    </location>
</feature>
<dbReference type="Pfam" id="PF01612">
    <property type="entry name" value="DNA_pol_A_exo1"/>
    <property type="match status" value="1"/>
</dbReference>
<dbReference type="GO" id="GO:0008408">
    <property type="term" value="F:3'-5' exonuclease activity"/>
    <property type="evidence" value="ECO:0007669"/>
    <property type="project" value="InterPro"/>
</dbReference>
<feature type="compositionally biased region" description="Polar residues" evidence="1">
    <location>
        <begin position="155"/>
        <end position="168"/>
    </location>
</feature>
<evidence type="ECO:0000313" key="4">
    <source>
        <dbReference type="Proteomes" id="UP000269721"/>
    </source>
</evidence>
<feature type="compositionally biased region" description="Basic and acidic residues" evidence="1">
    <location>
        <begin position="749"/>
        <end position="765"/>
    </location>
</feature>
<gene>
    <name evidence="3" type="ORF">BDK51DRAFT_41117</name>
</gene>
<dbReference type="SUPFAM" id="SSF53098">
    <property type="entry name" value="Ribonuclease H-like"/>
    <property type="match status" value="1"/>
</dbReference>
<dbReference type="GO" id="GO:0003676">
    <property type="term" value="F:nucleic acid binding"/>
    <property type="evidence" value="ECO:0007669"/>
    <property type="project" value="InterPro"/>
</dbReference>
<feature type="region of interest" description="Disordered" evidence="1">
    <location>
        <begin position="42"/>
        <end position="61"/>
    </location>
</feature>
<dbReference type="InterPro" id="IPR002562">
    <property type="entry name" value="3'-5'_exonuclease_dom"/>
</dbReference>
<feature type="compositionally biased region" description="Basic and acidic residues" evidence="1">
    <location>
        <begin position="48"/>
        <end position="61"/>
    </location>
</feature>
<dbReference type="AlphaFoldDB" id="A0A4P9WJD2"/>
<feature type="compositionally biased region" description="Pro residues" evidence="1">
    <location>
        <begin position="275"/>
        <end position="314"/>
    </location>
</feature>
<feature type="compositionally biased region" description="Polar residues" evidence="1">
    <location>
        <begin position="934"/>
        <end position="958"/>
    </location>
</feature>
<feature type="region of interest" description="Disordered" evidence="1">
    <location>
        <begin position="219"/>
        <end position="241"/>
    </location>
</feature>
<dbReference type="GO" id="GO:0006139">
    <property type="term" value="P:nucleobase-containing compound metabolic process"/>
    <property type="evidence" value="ECO:0007669"/>
    <property type="project" value="InterPro"/>
</dbReference>
<protein>
    <recommendedName>
        <fullName evidence="2">3'-5' exonuclease domain-containing protein</fullName>
    </recommendedName>
</protein>
<feature type="region of interest" description="Disordered" evidence="1">
    <location>
        <begin position="725"/>
        <end position="793"/>
    </location>
</feature>
<feature type="compositionally biased region" description="Low complexity" evidence="1">
    <location>
        <begin position="725"/>
        <end position="748"/>
    </location>
</feature>
<organism evidence="3 4">
    <name type="scientific">Blyttiomyces helicus</name>
    <dbReference type="NCBI Taxonomy" id="388810"/>
    <lineage>
        <taxon>Eukaryota</taxon>
        <taxon>Fungi</taxon>
        <taxon>Fungi incertae sedis</taxon>
        <taxon>Chytridiomycota</taxon>
        <taxon>Chytridiomycota incertae sedis</taxon>
        <taxon>Chytridiomycetes</taxon>
        <taxon>Chytridiomycetes incertae sedis</taxon>
        <taxon>Blyttiomyces</taxon>
    </lineage>
</organism>
<dbReference type="Gene3D" id="3.30.420.10">
    <property type="entry name" value="Ribonuclease H-like superfamily/Ribonuclease H"/>
    <property type="match status" value="1"/>
</dbReference>
<feature type="domain" description="3'-5' exonuclease" evidence="2">
    <location>
        <begin position="382"/>
        <end position="570"/>
    </location>
</feature>
<feature type="region of interest" description="Disordered" evidence="1">
    <location>
        <begin position="267"/>
        <end position="353"/>
    </location>
</feature>
<dbReference type="EMBL" id="KZ994623">
    <property type="protein sequence ID" value="RKO92472.1"/>
    <property type="molecule type" value="Genomic_DNA"/>
</dbReference>
<feature type="compositionally biased region" description="Basic and acidic residues" evidence="1">
    <location>
        <begin position="224"/>
        <end position="241"/>
    </location>
</feature>